<comment type="caution">
    <text evidence="6">The sequence shown here is derived from an EMBL/GenBank/DDBJ whole genome shotgun (WGS) entry which is preliminary data.</text>
</comment>
<dbReference type="STRING" id="1182542.W9ZEF9"/>
<protein>
    <recommendedName>
        <fullName evidence="8">RTA1 domain protein</fullName>
    </recommendedName>
</protein>
<gene>
    <name evidence="6" type="ORF">A1O3_01418</name>
</gene>
<dbReference type="OrthoDB" id="4521223at2759"/>
<dbReference type="InterPro" id="IPR007568">
    <property type="entry name" value="RTA1"/>
</dbReference>
<dbReference type="eggNOG" id="ENOG502QU4U">
    <property type="taxonomic scope" value="Eukaryota"/>
</dbReference>
<keyword evidence="4 5" id="KW-0472">Membrane</keyword>
<evidence type="ECO:0000256" key="3">
    <source>
        <dbReference type="ARBA" id="ARBA00022989"/>
    </source>
</evidence>
<keyword evidence="7" id="KW-1185">Reference proteome</keyword>
<dbReference type="GO" id="GO:0005886">
    <property type="term" value="C:plasma membrane"/>
    <property type="evidence" value="ECO:0007669"/>
    <property type="project" value="TreeGrafter"/>
</dbReference>
<evidence type="ECO:0000256" key="2">
    <source>
        <dbReference type="ARBA" id="ARBA00022692"/>
    </source>
</evidence>
<dbReference type="Pfam" id="PF04479">
    <property type="entry name" value="RTA1"/>
    <property type="match status" value="1"/>
</dbReference>
<feature type="transmembrane region" description="Helical" evidence="5">
    <location>
        <begin position="170"/>
        <end position="189"/>
    </location>
</feature>
<reference evidence="6 7" key="1">
    <citation type="submission" date="2013-03" db="EMBL/GenBank/DDBJ databases">
        <title>The Genome Sequence of Capronia epimyces CBS 606.96.</title>
        <authorList>
            <consortium name="The Broad Institute Genomics Platform"/>
            <person name="Cuomo C."/>
            <person name="de Hoog S."/>
            <person name="Gorbushina A."/>
            <person name="Walker B."/>
            <person name="Young S.K."/>
            <person name="Zeng Q."/>
            <person name="Gargeya S."/>
            <person name="Fitzgerald M."/>
            <person name="Haas B."/>
            <person name="Abouelleil A."/>
            <person name="Allen A.W."/>
            <person name="Alvarado L."/>
            <person name="Arachchi H.M."/>
            <person name="Berlin A.M."/>
            <person name="Chapman S.B."/>
            <person name="Gainer-Dewar J."/>
            <person name="Goldberg J."/>
            <person name="Griggs A."/>
            <person name="Gujja S."/>
            <person name="Hansen M."/>
            <person name="Howarth C."/>
            <person name="Imamovic A."/>
            <person name="Ireland A."/>
            <person name="Larimer J."/>
            <person name="McCowan C."/>
            <person name="Murphy C."/>
            <person name="Pearson M."/>
            <person name="Poon T.W."/>
            <person name="Priest M."/>
            <person name="Roberts A."/>
            <person name="Saif S."/>
            <person name="Shea T."/>
            <person name="Sisk P."/>
            <person name="Sykes S."/>
            <person name="Wortman J."/>
            <person name="Nusbaum C."/>
            <person name="Birren B."/>
        </authorList>
    </citation>
    <scope>NUCLEOTIDE SEQUENCE [LARGE SCALE GENOMIC DNA]</scope>
    <source>
        <strain evidence="6 7">CBS 606.96</strain>
    </source>
</reference>
<sequence length="305" mass="33965">MADGPDCLDVSPQCPVEASIYGYLPSLGANGFFCGFFALGFFLNLGLGYRYKTWTYMVALSLGCLTETIGYIGRIIMHGNPFADSGFITQICCLIIAPAFNSAAIYLTLKHITLCFGAEFSFVKPRLYTYIFIVADLISLVLQAIGGALASTADTQAQQDTGDHLMMAGISWQVASLFFFAITACFYIFRRWRAVAQHPLSPEAATTIRNIKFRLFAFGVIIAWLTIFIRCVYRIIEMAGGWRNSIMRNETGFIVLEGVMLVLATSMQTAFHPGYCFPRLSSRRLQRLPSKNSRDVSMEDVMVPR</sequence>
<feature type="transmembrane region" description="Helical" evidence="5">
    <location>
        <begin position="20"/>
        <end position="42"/>
    </location>
</feature>
<evidence type="ECO:0000313" key="7">
    <source>
        <dbReference type="Proteomes" id="UP000019478"/>
    </source>
</evidence>
<feature type="transmembrane region" description="Helical" evidence="5">
    <location>
        <begin position="215"/>
        <end position="236"/>
    </location>
</feature>
<dbReference type="Proteomes" id="UP000019478">
    <property type="component" value="Unassembled WGS sequence"/>
</dbReference>
<evidence type="ECO:0000256" key="1">
    <source>
        <dbReference type="ARBA" id="ARBA00004141"/>
    </source>
</evidence>
<name>W9ZEF9_9EURO</name>
<organism evidence="6 7">
    <name type="scientific">Capronia epimyces CBS 606.96</name>
    <dbReference type="NCBI Taxonomy" id="1182542"/>
    <lineage>
        <taxon>Eukaryota</taxon>
        <taxon>Fungi</taxon>
        <taxon>Dikarya</taxon>
        <taxon>Ascomycota</taxon>
        <taxon>Pezizomycotina</taxon>
        <taxon>Eurotiomycetes</taxon>
        <taxon>Chaetothyriomycetidae</taxon>
        <taxon>Chaetothyriales</taxon>
        <taxon>Herpotrichiellaceae</taxon>
        <taxon>Capronia</taxon>
    </lineage>
</organism>
<dbReference type="RefSeq" id="XP_007729754.1">
    <property type="nucleotide sequence ID" value="XM_007731564.1"/>
</dbReference>
<evidence type="ECO:0008006" key="8">
    <source>
        <dbReference type="Google" id="ProtNLM"/>
    </source>
</evidence>
<feature type="transmembrane region" description="Helical" evidence="5">
    <location>
        <begin position="256"/>
        <end position="277"/>
    </location>
</feature>
<evidence type="ECO:0000256" key="5">
    <source>
        <dbReference type="SAM" id="Phobius"/>
    </source>
</evidence>
<evidence type="ECO:0000313" key="6">
    <source>
        <dbReference type="EMBL" id="EXJ92864.1"/>
    </source>
</evidence>
<dbReference type="PANTHER" id="PTHR31465">
    <property type="entry name" value="PROTEIN RTA1-RELATED"/>
    <property type="match status" value="1"/>
</dbReference>
<feature type="transmembrane region" description="Helical" evidence="5">
    <location>
        <begin position="88"/>
        <end position="109"/>
    </location>
</feature>
<dbReference type="GO" id="GO:0000324">
    <property type="term" value="C:fungal-type vacuole"/>
    <property type="evidence" value="ECO:0007669"/>
    <property type="project" value="TreeGrafter"/>
</dbReference>
<accession>W9ZEF9</accession>
<dbReference type="HOGENOM" id="CLU_033465_6_1_1"/>
<comment type="subcellular location">
    <subcellularLocation>
        <location evidence="1">Membrane</location>
        <topology evidence="1">Multi-pass membrane protein</topology>
    </subcellularLocation>
</comment>
<keyword evidence="2 5" id="KW-0812">Transmembrane</keyword>
<dbReference type="AlphaFoldDB" id="W9ZEF9"/>
<dbReference type="EMBL" id="AMGY01000001">
    <property type="protein sequence ID" value="EXJ92864.1"/>
    <property type="molecule type" value="Genomic_DNA"/>
</dbReference>
<feature type="transmembrane region" description="Helical" evidence="5">
    <location>
        <begin position="54"/>
        <end position="76"/>
    </location>
</feature>
<dbReference type="GeneID" id="19165554"/>
<keyword evidence="3 5" id="KW-1133">Transmembrane helix</keyword>
<evidence type="ECO:0000256" key="4">
    <source>
        <dbReference type="ARBA" id="ARBA00023136"/>
    </source>
</evidence>
<dbReference type="PANTHER" id="PTHR31465:SF8">
    <property type="entry name" value="DOMAIN PROTEIN, PUTATIVE (AFU_ORTHOLOGUE AFUA_6G14140)-RELATED"/>
    <property type="match status" value="1"/>
</dbReference>
<proteinExistence type="predicted"/>
<feature type="transmembrane region" description="Helical" evidence="5">
    <location>
        <begin position="130"/>
        <end position="150"/>
    </location>
</feature>